<dbReference type="Proteomes" id="UP000308901">
    <property type="component" value="Unassembled WGS sequence"/>
</dbReference>
<evidence type="ECO:0000256" key="5">
    <source>
        <dbReference type="ARBA" id="ARBA00023002"/>
    </source>
</evidence>
<dbReference type="Gene3D" id="3.40.30.20">
    <property type="match status" value="1"/>
</dbReference>
<keyword evidence="8" id="KW-0503">Monooxygenase</keyword>
<evidence type="ECO:0000259" key="7">
    <source>
        <dbReference type="Pfam" id="PF07976"/>
    </source>
</evidence>
<dbReference type="OrthoDB" id="5482506at2"/>
<dbReference type="InterPro" id="IPR012941">
    <property type="entry name" value="Phe_hydrox_C_dim_dom"/>
</dbReference>
<dbReference type="AlphaFoldDB" id="A0A5R8Y026"/>
<dbReference type="SUPFAM" id="SSF51905">
    <property type="entry name" value="FAD/NAD(P)-binding domain"/>
    <property type="match status" value="1"/>
</dbReference>
<accession>A0A5R8Y026</accession>
<evidence type="ECO:0000256" key="1">
    <source>
        <dbReference type="ARBA" id="ARBA00001974"/>
    </source>
</evidence>
<evidence type="ECO:0000256" key="2">
    <source>
        <dbReference type="ARBA" id="ARBA00007801"/>
    </source>
</evidence>
<gene>
    <name evidence="8" type="ORF">FDK22_10490</name>
</gene>
<dbReference type="Gene3D" id="3.50.50.60">
    <property type="entry name" value="FAD/NAD(P)-binding domain"/>
    <property type="match status" value="1"/>
</dbReference>
<dbReference type="InterPro" id="IPR036188">
    <property type="entry name" value="FAD/NAD-bd_sf"/>
</dbReference>
<reference evidence="8 9" key="1">
    <citation type="submission" date="2019-05" db="EMBL/GenBank/DDBJ databases">
        <title>Arcobacter sp. nov., isolated from sea sediment.</title>
        <authorList>
            <person name="Kim W."/>
        </authorList>
    </citation>
    <scope>NUCLEOTIDE SEQUENCE [LARGE SCALE GENOMIC DNA]</scope>
    <source>
        <strain evidence="8 9">CAU 1517</strain>
    </source>
</reference>
<feature type="domain" description="Phenol hydroxylase-like C-terminal dimerisation" evidence="7">
    <location>
        <begin position="432"/>
        <end position="623"/>
    </location>
</feature>
<dbReference type="NCBIfam" id="NF006144">
    <property type="entry name" value="PRK08294.1"/>
    <property type="match status" value="1"/>
</dbReference>
<keyword evidence="5" id="KW-0560">Oxidoreductase</keyword>
<dbReference type="CDD" id="cd02979">
    <property type="entry name" value="PHOX_C"/>
    <property type="match status" value="1"/>
</dbReference>
<keyword evidence="4" id="KW-0274">FAD</keyword>
<dbReference type="InterPro" id="IPR050641">
    <property type="entry name" value="RIFMO-like"/>
</dbReference>
<comment type="cofactor">
    <cofactor evidence="1">
        <name>FAD</name>
        <dbReference type="ChEBI" id="CHEBI:57692"/>
    </cofactor>
</comment>
<dbReference type="Pfam" id="PF07976">
    <property type="entry name" value="Phe_hydrox_dim"/>
    <property type="match status" value="1"/>
</dbReference>
<dbReference type="PRINTS" id="PR00420">
    <property type="entry name" value="RNGMNOXGNASE"/>
</dbReference>
<evidence type="ECO:0000256" key="4">
    <source>
        <dbReference type="ARBA" id="ARBA00022827"/>
    </source>
</evidence>
<dbReference type="Pfam" id="PF01494">
    <property type="entry name" value="FAD_binding_3"/>
    <property type="match status" value="1"/>
</dbReference>
<comment type="caution">
    <text evidence="8">The sequence shown here is derived from an EMBL/GenBank/DDBJ whole genome shotgun (WGS) entry which is preliminary data.</text>
</comment>
<evidence type="ECO:0000313" key="8">
    <source>
        <dbReference type="EMBL" id="TLP37734.1"/>
    </source>
</evidence>
<protein>
    <submittedName>
        <fullName evidence="8">3-hydroxybenzoate 4-monooxygenase</fullName>
    </submittedName>
</protein>
<dbReference type="SUPFAM" id="SSF54373">
    <property type="entry name" value="FAD-linked reductases, C-terminal domain"/>
    <property type="match status" value="1"/>
</dbReference>
<organism evidence="8 9">
    <name type="scientific">Arcobacter arenosus</name>
    <dbReference type="NCBI Taxonomy" id="2576037"/>
    <lineage>
        <taxon>Bacteria</taxon>
        <taxon>Pseudomonadati</taxon>
        <taxon>Campylobacterota</taxon>
        <taxon>Epsilonproteobacteria</taxon>
        <taxon>Campylobacterales</taxon>
        <taxon>Arcobacteraceae</taxon>
        <taxon>Arcobacter</taxon>
    </lineage>
</organism>
<dbReference type="InterPro" id="IPR038220">
    <property type="entry name" value="PHOX_C_sf"/>
</dbReference>
<dbReference type="InterPro" id="IPR002938">
    <property type="entry name" value="FAD-bd"/>
</dbReference>
<name>A0A5R8Y026_9BACT</name>
<dbReference type="EMBL" id="VANU01000004">
    <property type="protein sequence ID" value="TLP37734.1"/>
    <property type="molecule type" value="Genomic_DNA"/>
</dbReference>
<dbReference type="GO" id="GO:0071949">
    <property type="term" value="F:FAD binding"/>
    <property type="evidence" value="ECO:0007669"/>
    <property type="project" value="InterPro"/>
</dbReference>
<dbReference type="SUPFAM" id="SSF52833">
    <property type="entry name" value="Thioredoxin-like"/>
    <property type="match status" value="1"/>
</dbReference>
<sequence>MQFHVNGFHRGNPEIQKVAKGFEGEQGELPEKLDVLIIGSGPAGLTLAAQLAQFPEIKTRLIEKKDEPMYLGQADGVSCRSMEMFEAFGFAEKVLKEAYWVNETHFWKPDISDTNKIVRDAKVQDVKDGISYMPHTVLNQGRIHDLYMEVMKNSPTRLEVDYSHSLVSVSFDKNDSEYPVVVIIDCNGKEKTVKTKYLAGCDGARSIVRSAIGGELHGDREGQAWGVMDVLVKTNFPDLRFKNIIKSSKGNILLIPREGGQLTRIYVELDKLENRGDSKNITLDRLKEAASEIFAPYIFDVQETAWWSVYEVGHSVTNRFDDVEANLTGDSNPHVFIAGDACHTHSAKAGQGMNVSMGDTFNLGWKLASVLLGKCDASLLHTYSDERQLAAQGLIDYDHKWARVMSAPVDNKAVNVKSHFIEGGRFTAGLTVKYQPSILTSQGTHQVLASGFIVGERLHSAPVIRLADAKKIELLETIKIDTRFKLYIFNDRSNPNCKESAVYKLCNYLENNPNSPILKYTKKGDALDSVIDTYGIFQQVHQEIEFEEIPSLLRPAIGVYGLKDYEKAYCPNYKEGENIFDLRGVDKDKGCILIVRPDQHIADILPLDAIDDLENYFRNIFLEK</sequence>
<keyword evidence="9" id="KW-1185">Reference proteome</keyword>
<feature type="domain" description="FAD-binding" evidence="6">
    <location>
        <begin position="33"/>
        <end position="396"/>
    </location>
</feature>
<comment type="similarity">
    <text evidence="2">Belongs to the PheA/TfdB FAD monooxygenase family.</text>
</comment>
<dbReference type="PANTHER" id="PTHR43004">
    <property type="entry name" value="TRK SYSTEM POTASSIUM UPTAKE PROTEIN"/>
    <property type="match status" value="1"/>
</dbReference>
<dbReference type="InterPro" id="IPR036249">
    <property type="entry name" value="Thioredoxin-like_sf"/>
</dbReference>
<proteinExistence type="inferred from homology"/>
<dbReference type="Gene3D" id="3.30.9.10">
    <property type="entry name" value="D-Amino Acid Oxidase, subunit A, domain 2"/>
    <property type="match status" value="1"/>
</dbReference>
<evidence type="ECO:0000256" key="3">
    <source>
        <dbReference type="ARBA" id="ARBA00022630"/>
    </source>
</evidence>
<evidence type="ECO:0000313" key="9">
    <source>
        <dbReference type="Proteomes" id="UP000308901"/>
    </source>
</evidence>
<keyword evidence="3" id="KW-0285">Flavoprotein</keyword>
<dbReference type="RefSeq" id="WP_138152914.1">
    <property type="nucleotide sequence ID" value="NZ_VANU01000004.1"/>
</dbReference>
<dbReference type="GO" id="GO:0016709">
    <property type="term" value="F:oxidoreductase activity, acting on paired donors, with incorporation or reduction of molecular oxygen, NAD(P)H as one donor, and incorporation of one atom of oxygen"/>
    <property type="evidence" value="ECO:0007669"/>
    <property type="project" value="UniProtKB-ARBA"/>
</dbReference>
<evidence type="ECO:0000259" key="6">
    <source>
        <dbReference type="Pfam" id="PF01494"/>
    </source>
</evidence>
<dbReference type="PANTHER" id="PTHR43004:SF19">
    <property type="entry name" value="BINDING MONOOXYGENASE, PUTATIVE (JCVI)-RELATED"/>
    <property type="match status" value="1"/>
</dbReference>